<dbReference type="EMBL" id="JAVXUP010001644">
    <property type="protein sequence ID" value="KAK3009469.1"/>
    <property type="molecule type" value="Genomic_DNA"/>
</dbReference>
<evidence type="ECO:0000313" key="3">
    <source>
        <dbReference type="EMBL" id="KAK3009469.1"/>
    </source>
</evidence>
<feature type="region of interest" description="Disordered" evidence="1">
    <location>
        <begin position="85"/>
        <end position="115"/>
    </location>
</feature>
<feature type="compositionally biased region" description="Basic and acidic residues" evidence="1">
    <location>
        <begin position="85"/>
        <end position="109"/>
    </location>
</feature>
<evidence type="ECO:0000313" key="4">
    <source>
        <dbReference type="Proteomes" id="UP001188597"/>
    </source>
</evidence>
<dbReference type="AlphaFoldDB" id="A0AA88VL28"/>
<comment type="caution">
    <text evidence="3">The sequence shown here is derived from an EMBL/GenBank/DDBJ whole genome shotgun (WGS) entry which is preliminary data.</text>
</comment>
<evidence type="ECO:0000256" key="2">
    <source>
        <dbReference type="SAM" id="SignalP"/>
    </source>
</evidence>
<feature type="signal peptide" evidence="2">
    <location>
        <begin position="1"/>
        <end position="24"/>
    </location>
</feature>
<feature type="chain" id="PRO_5041656364" evidence="2">
    <location>
        <begin position="25"/>
        <end position="937"/>
    </location>
</feature>
<keyword evidence="2" id="KW-0732">Signal</keyword>
<reference evidence="3" key="1">
    <citation type="submission" date="2022-12" db="EMBL/GenBank/DDBJ databases">
        <title>Draft genome assemblies for two species of Escallonia (Escalloniales).</title>
        <authorList>
            <person name="Chanderbali A."/>
            <person name="Dervinis C."/>
            <person name="Anghel I."/>
            <person name="Soltis D."/>
            <person name="Soltis P."/>
            <person name="Zapata F."/>
        </authorList>
    </citation>
    <scope>NUCLEOTIDE SEQUENCE</scope>
    <source>
        <strain evidence="3">UCBG64.0493</strain>
        <tissue evidence="3">Leaf</tissue>
    </source>
</reference>
<proteinExistence type="predicted"/>
<evidence type="ECO:0000256" key="1">
    <source>
        <dbReference type="SAM" id="MobiDB-lite"/>
    </source>
</evidence>
<name>A0AA88VL28_9ASTE</name>
<dbReference type="SUPFAM" id="SSF89372">
    <property type="entry name" value="Fucose-specific lectin"/>
    <property type="match status" value="2"/>
</dbReference>
<protein>
    <submittedName>
        <fullName evidence="3">Uncharacterized protein</fullName>
    </submittedName>
</protein>
<gene>
    <name evidence="3" type="ORF">RJ639_013415</name>
</gene>
<dbReference type="Proteomes" id="UP001188597">
    <property type="component" value="Unassembled WGS sequence"/>
</dbReference>
<dbReference type="PANTHER" id="PTHR36893">
    <property type="entry name" value="OS01G0275950 PROTEIN"/>
    <property type="match status" value="1"/>
</dbReference>
<organism evidence="3 4">
    <name type="scientific">Escallonia herrerae</name>
    <dbReference type="NCBI Taxonomy" id="1293975"/>
    <lineage>
        <taxon>Eukaryota</taxon>
        <taxon>Viridiplantae</taxon>
        <taxon>Streptophyta</taxon>
        <taxon>Embryophyta</taxon>
        <taxon>Tracheophyta</taxon>
        <taxon>Spermatophyta</taxon>
        <taxon>Magnoliopsida</taxon>
        <taxon>eudicotyledons</taxon>
        <taxon>Gunneridae</taxon>
        <taxon>Pentapetalae</taxon>
        <taxon>asterids</taxon>
        <taxon>campanulids</taxon>
        <taxon>Escalloniales</taxon>
        <taxon>Escalloniaceae</taxon>
        <taxon>Escallonia</taxon>
    </lineage>
</organism>
<dbReference type="PANTHER" id="PTHR36893:SF1">
    <property type="entry name" value="BULB-TYPE LECTIN DOMAIN-CONTAINING PROTEIN"/>
    <property type="match status" value="1"/>
</dbReference>
<sequence length="937" mass="105711">MSKFFSRFIIWIILLLSCLFASNSASWCPYHYTPQPEQRFVQKSDKFWEFEEESKSWVEVKLPRDLVSCVNDNCTKVGRIDSKKTDKHLESETDVPKQKGNSKKKDDIGGKGGNSVLMPMRKGVSLIKMSEASIWVTGKSGSIYERFWNGLKWVIAPHDLPVSAGYAVAVFFVNQTILALSEAGILYQMQLSENSQPLWAEFAVTVDHSILKEAKRDSPVELISGVLSQDREKIYFCTKNGLLLELSGIEPPRWINHGRPPGANVAAITDGATVISELVFTISSAGDLYEYDKSSKPSWKKHIWREGSSQDTFLTPSTGCSLQGTSGAHSTSLFLLTKGGNLVERQLHQRKWKWIIHGSPKNHNLTSMTPISQDELNEKSYSLLLTTAAGLVFEYQVPKHPGTTQESQAPTSWLNHMHPSHAKVARGMTGIQYQVGRTIFPLDDGRLGELHLSGLGGESSGPIHQVNVRRKASSKYVWSILDAPESEGWNAEYCTEERGPLNCILGIKDESTEEETVRTTAKRRKGSKAQEIYLSLDSSGGTSVKSTDGYKIPENWINRNFRLRAMPRGRSFFLITDSGLTFEYLNAENMWFWLRHEHSTAMKGALGNYNGSLFLVDEHKTLLMRARSKNELTWINCTAMRKGRHVIGGPPWDGVPGKTPEATAEDALFFVSKSGRLLQLTVALRKFKWKDCRNPPHTRIACIVDQEVFRENVVFVIGRNGRLYQYNKVNELWHEHYQSQHLILSRLPGTAMRPSSQSLTGSLFMLSEDGRLVEYHWNSLDGWNWVEHGTPSIGVTLVGSPGPCFGGNQLFLIGSDSKVYLRYLNQATWKWKDFAFPYKGHMVFEDEKQVGAKPGKEEACINKDFRPENLQAVDKYCDPKVATTRPIPFAEDSVIFELRDGRLAEMRLTEEKHWVWSRTIGTPTSLCSDNYWTALAS</sequence>
<dbReference type="Gene3D" id="2.120.10.70">
    <property type="entry name" value="Fucose-specific lectin"/>
    <property type="match status" value="2"/>
</dbReference>
<accession>A0AA88VL28</accession>
<keyword evidence="4" id="KW-1185">Reference proteome</keyword>
<dbReference type="PROSITE" id="PS51257">
    <property type="entry name" value="PROKAR_LIPOPROTEIN"/>
    <property type="match status" value="1"/>
</dbReference>